<keyword evidence="8" id="KW-1185">Reference proteome</keyword>
<evidence type="ECO:0000259" key="6">
    <source>
        <dbReference type="Pfam" id="PF05191"/>
    </source>
</evidence>
<evidence type="ECO:0000313" key="7">
    <source>
        <dbReference type="EMBL" id="KAK7446393.1"/>
    </source>
</evidence>
<feature type="region of interest" description="Disordered" evidence="5">
    <location>
        <begin position="303"/>
        <end position="335"/>
    </location>
</feature>
<dbReference type="NCBIfam" id="TIGR01351">
    <property type="entry name" value="adk"/>
    <property type="match status" value="1"/>
</dbReference>
<feature type="compositionally biased region" description="Polar residues" evidence="5">
    <location>
        <begin position="324"/>
        <end position="335"/>
    </location>
</feature>
<dbReference type="PRINTS" id="PR00094">
    <property type="entry name" value="ADENYLTKNASE"/>
</dbReference>
<dbReference type="InterPro" id="IPR000850">
    <property type="entry name" value="Adenylat/UMP-CMP_kin"/>
</dbReference>
<keyword evidence="3 4" id="KW-0418">Kinase</keyword>
<gene>
    <name evidence="7" type="primary">ADK2_2</name>
    <name evidence="7" type="ORF">VKT23_014598</name>
</gene>
<dbReference type="PROSITE" id="PS00113">
    <property type="entry name" value="ADENYLATE_KINASE"/>
    <property type="match status" value="1"/>
</dbReference>
<feature type="region of interest" description="Disordered" evidence="5">
    <location>
        <begin position="246"/>
        <end position="265"/>
    </location>
</feature>
<dbReference type="InterPro" id="IPR033690">
    <property type="entry name" value="Adenylat_kinase_CS"/>
</dbReference>
<evidence type="ECO:0000256" key="4">
    <source>
        <dbReference type="RuleBase" id="RU003330"/>
    </source>
</evidence>
<comment type="caution">
    <text evidence="7">The sequence shown here is derived from an EMBL/GenBank/DDBJ whole genome shotgun (WGS) entry which is preliminary data.</text>
</comment>
<evidence type="ECO:0000256" key="1">
    <source>
        <dbReference type="ARBA" id="ARBA00022679"/>
    </source>
</evidence>
<dbReference type="PANTHER" id="PTHR23359">
    <property type="entry name" value="NUCLEOTIDE KINASE"/>
    <property type="match status" value="1"/>
</dbReference>
<dbReference type="Pfam" id="PF00406">
    <property type="entry name" value="ADK"/>
    <property type="match status" value="1"/>
</dbReference>
<protein>
    <submittedName>
        <fullName evidence="7">Adenylate kinase 2</fullName>
    </submittedName>
</protein>
<evidence type="ECO:0000256" key="2">
    <source>
        <dbReference type="ARBA" id="ARBA00022741"/>
    </source>
</evidence>
<comment type="similarity">
    <text evidence="4">Belongs to the adenylate kinase family.</text>
</comment>
<dbReference type="HAMAP" id="MF_00235">
    <property type="entry name" value="Adenylate_kinase_Adk"/>
    <property type="match status" value="1"/>
</dbReference>
<evidence type="ECO:0000256" key="3">
    <source>
        <dbReference type="ARBA" id="ARBA00022777"/>
    </source>
</evidence>
<dbReference type="EMBL" id="JBANRG010000044">
    <property type="protein sequence ID" value="KAK7446393.1"/>
    <property type="molecule type" value="Genomic_DNA"/>
</dbReference>
<keyword evidence="1 4" id="KW-0808">Transferase</keyword>
<dbReference type="InterPro" id="IPR027417">
    <property type="entry name" value="P-loop_NTPase"/>
</dbReference>
<dbReference type="GO" id="GO:0016301">
    <property type="term" value="F:kinase activity"/>
    <property type="evidence" value="ECO:0007669"/>
    <property type="project" value="UniProtKB-KW"/>
</dbReference>
<keyword evidence="2" id="KW-0547">Nucleotide-binding</keyword>
<dbReference type="InterPro" id="IPR007862">
    <property type="entry name" value="Adenylate_kinase_lid-dom"/>
</dbReference>
<evidence type="ECO:0000313" key="8">
    <source>
        <dbReference type="Proteomes" id="UP001498398"/>
    </source>
</evidence>
<organism evidence="7 8">
    <name type="scientific">Marasmiellus scandens</name>
    <dbReference type="NCBI Taxonomy" id="2682957"/>
    <lineage>
        <taxon>Eukaryota</taxon>
        <taxon>Fungi</taxon>
        <taxon>Dikarya</taxon>
        <taxon>Basidiomycota</taxon>
        <taxon>Agaricomycotina</taxon>
        <taxon>Agaricomycetes</taxon>
        <taxon>Agaricomycetidae</taxon>
        <taxon>Agaricales</taxon>
        <taxon>Marasmiineae</taxon>
        <taxon>Omphalotaceae</taxon>
        <taxon>Marasmiellus</taxon>
    </lineage>
</organism>
<dbReference type="SUPFAM" id="SSF52540">
    <property type="entry name" value="P-loop containing nucleoside triphosphate hydrolases"/>
    <property type="match status" value="1"/>
</dbReference>
<proteinExistence type="inferred from homology"/>
<evidence type="ECO:0000256" key="5">
    <source>
        <dbReference type="SAM" id="MobiDB-lite"/>
    </source>
</evidence>
<dbReference type="Gene3D" id="3.40.50.300">
    <property type="entry name" value="P-loop containing nucleotide triphosphate hydrolases"/>
    <property type="match status" value="1"/>
</dbReference>
<dbReference type="CDD" id="cd01428">
    <property type="entry name" value="ADK"/>
    <property type="match status" value="1"/>
</dbReference>
<accession>A0ABR1J2S2</accession>
<reference evidence="7 8" key="1">
    <citation type="submission" date="2024-01" db="EMBL/GenBank/DDBJ databases">
        <title>A draft genome for the cacao thread blight pathogen Marasmiellus scandens.</title>
        <authorList>
            <person name="Baruah I.K."/>
            <person name="Leung J."/>
            <person name="Bukari Y."/>
            <person name="Amoako-Attah I."/>
            <person name="Meinhardt L.W."/>
            <person name="Bailey B.A."/>
            <person name="Cohen S.P."/>
        </authorList>
    </citation>
    <scope>NUCLEOTIDE SEQUENCE [LARGE SCALE GENOMIC DNA]</scope>
    <source>
        <strain evidence="7 8">GH-19</strain>
    </source>
</reference>
<sequence>MNVLRTVCQTPVAGPSSVRFISNSSSSQKALPFFLNTLRGARQDLEHENDHRHGRMLRMLMFGKPGAGKGTLSTRLVKKYDIVSLSTGDLLRQHILEKTDVGLQAEGIVAQGGLVPDELMLKVVTSKLDLLHDKHWILDGFPRTLAQGQMLDKHLGKQHIPLSLVVNIDVPDEIILGRISDRWVHLPSGRVYNMSYNRPKVEGLDDETGEPLTKRPDDNPEIFSRRLEKYYSITEPLLSYYANSSQKPIPSLPHRNPHQHPHQLAFHTRPPHRLALQTLTGTTSDEIWPKLEAVVQGAFPGLKQRAESAEEKRRHSLSDAIAAGTSQDSVETGQK</sequence>
<name>A0ABR1J2S2_9AGAR</name>
<feature type="domain" description="Adenylate kinase active site lid" evidence="6">
    <location>
        <begin position="182"/>
        <end position="217"/>
    </location>
</feature>
<feature type="compositionally biased region" description="Basic and acidic residues" evidence="5">
    <location>
        <begin position="304"/>
        <end position="317"/>
    </location>
</feature>
<dbReference type="InterPro" id="IPR006259">
    <property type="entry name" value="Adenyl_kin_sub"/>
</dbReference>
<dbReference type="Pfam" id="PF05191">
    <property type="entry name" value="ADK_lid"/>
    <property type="match status" value="1"/>
</dbReference>
<dbReference type="Proteomes" id="UP001498398">
    <property type="component" value="Unassembled WGS sequence"/>
</dbReference>